<evidence type="ECO:0000256" key="4">
    <source>
        <dbReference type="ARBA" id="ARBA00023002"/>
    </source>
</evidence>
<dbReference type="Gene3D" id="2.60.120.620">
    <property type="entry name" value="q2cbj1_9rhob like domain"/>
    <property type="match status" value="1"/>
</dbReference>
<dbReference type="AlphaFoldDB" id="A0A7S4Q8T4"/>
<protein>
    <recommendedName>
        <fullName evidence="7">Fe2OG dioxygenase domain-containing protein</fullName>
    </recommendedName>
</protein>
<dbReference type="EMBL" id="HBNR01023395">
    <property type="protein sequence ID" value="CAE4576025.1"/>
    <property type="molecule type" value="Transcribed_RNA"/>
</dbReference>
<evidence type="ECO:0000256" key="2">
    <source>
        <dbReference type="ARBA" id="ARBA00022723"/>
    </source>
</evidence>
<evidence type="ECO:0000256" key="3">
    <source>
        <dbReference type="ARBA" id="ARBA00022964"/>
    </source>
</evidence>
<feature type="region of interest" description="Disordered" evidence="6">
    <location>
        <begin position="784"/>
        <end position="828"/>
    </location>
</feature>
<keyword evidence="3" id="KW-0223">Dioxygenase</keyword>
<dbReference type="PROSITE" id="PS51471">
    <property type="entry name" value="FE2OG_OXY"/>
    <property type="match status" value="1"/>
</dbReference>
<evidence type="ECO:0000313" key="8">
    <source>
        <dbReference type="EMBL" id="CAE4576025.1"/>
    </source>
</evidence>
<dbReference type="InterPro" id="IPR044862">
    <property type="entry name" value="Pro_4_hyd_alph_FE2OG_OXY"/>
</dbReference>
<dbReference type="SMART" id="SM00702">
    <property type="entry name" value="P4Hc"/>
    <property type="match status" value="1"/>
</dbReference>
<feature type="domain" description="Fe2OG dioxygenase" evidence="7">
    <location>
        <begin position="623"/>
        <end position="733"/>
    </location>
</feature>
<dbReference type="PANTHER" id="PTHR10869:SF246">
    <property type="entry name" value="TRANSMEMBRANE PROLYL 4-HYDROXYLASE"/>
    <property type="match status" value="1"/>
</dbReference>
<dbReference type="InterPro" id="IPR005123">
    <property type="entry name" value="Oxoglu/Fe-dep_dioxygenase_dom"/>
</dbReference>
<evidence type="ECO:0000256" key="1">
    <source>
        <dbReference type="ARBA" id="ARBA00001961"/>
    </source>
</evidence>
<dbReference type="GO" id="GO:0005506">
    <property type="term" value="F:iron ion binding"/>
    <property type="evidence" value="ECO:0007669"/>
    <property type="project" value="InterPro"/>
</dbReference>
<name>A0A7S4Q8T4_9DINO</name>
<evidence type="ECO:0000256" key="6">
    <source>
        <dbReference type="SAM" id="MobiDB-lite"/>
    </source>
</evidence>
<dbReference type="GO" id="GO:0005783">
    <property type="term" value="C:endoplasmic reticulum"/>
    <property type="evidence" value="ECO:0007669"/>
    <property type="project" value="TreeGrafter"/>
</dbReference>
<dbReference type="InterPro" id="IPR006620">
    <property type="entry name" value="Pro_4_hyd_alph"/>
</dbReference>
<keyword evidence="2" id="KW-0479">Metal-binding</keyword>
<dbReference type="GO" id="GO:0004656">
    <property type="term" value="F:procollagen-proline 4-dioxygenase activity"/>
    <property type="evidence" value="ECO:0007669"/>
    <property type="project" value="TreeGrafter"/>
</dbReference>
<keyword evidence="4" id="KW-0560">Oxidoreductase</keyword>
<evidence type="ECO:0000256" key="5">
    <source>
        <dbReference type="ARBA" id="ARBA00023004"/>
    </source>
</evidence>
<accession>A0A7S4Q8T4</accession>
<proteinExistence type="predicted"/>
<comment type="cofactor">
    <cofactor evidence="1">
        <name>L-ascorbate</name>
        <dbReference type="ChEBI" id="CHEBI:38290"/>
    </cofactor>
</comment>
<feature type="region of interest" description="Disordered" evidence="6">
    <location>
        <begin position="455"/>
        <end position="478"/>
    </location>
</feature>
<dbReference type="InterPro" id="IPR045054">
    <property type="entry name" value="P4HA-like"/>
</dbReference>
<evidence type="ECO:0000259" key="7">
    <source>
        <dbReference type="PROSITE" id="PS51471"/>
    </source>
</evidence>
<dbReference type="PANTHER" id="PTHR10869">
    <property type="entry name" value="PROLYL 4-HYDROXYLASE ALPHA SUBUNIT"/>
    <property type="match status" value="1"/>
</dbReference>
<feature type="region of interest" description="Disordered" evidence="6">
    <location>
        <begin position="840"/>
        <end position="872"/>
    </location>
</feature>
<sequence>MKGYRAMLVTTRANLDHIRWWCMSREDYVALGHDRIDMDSAFRWHEKSGHRSGTGLRDWESVSVGPLGFKVWAWLRFAESDVLQSNVDSLLRVFIQVYSSNGGPLIQLEDLRNQMYLAAALDSVQLLSAVPEIYRCWPKDKWTSIKGLRDKRVLGQTLGQQSLWLCLKSLVNIALVLSTCDMVELLSQVMPLIFHNAVHEATPSEEFLSGPDGAEIRAGPEPGAALVCRLPENFPMTGTGRWAEVESKKAKGEEGGKCLAEVKLPVYGWVDFEELQPAEDAEGPADPTITATCDILERMYHTRRQYTGCTPLGTSAISTMKLMDTLHLYDKMFQVLKRFGHGDCQMVTGGFLAEEGRRKWWPKGYEDWAHHTFLVFDDGSIADITADQYDDVPQLWYPADERRYTFDSSKPDEAEYMREQIGIKRWTDAVERDRGIPAARKKHRWWAENPSPLLPDSMRSGARKGGMNGKHKEAPRKSLKGSAEDLAVLRDGKPVKLPPVSRHVVMGDGRPSATFRRISEENELEVWLVENIFLPGELEELVRLCDRRGGFEPSLQNASSGQRVQDGRRTSLSCSVHWPLLWGSGSLEEVQQKGITSEVEEELVTAQHISGLCSRALEVGSSHIEPLQLVKYTPGQYYGRHMDTHKEPERLSSHNGEQRTHTLLVFLTDVSPDDGGGHLHFPLLRLRFLPRAGSAVLWRNTRGVENKPDPNSLHEGEPPLKSEKIAMNVWVVDRPFTVESVTEGRQRKLMLAEKAAMPPVQGTKPALAPGEKEPLLLRKLREQAELSEDSDDEPVRALPPRAEPSGAASMASMIADPRGASQPPAVAETVRALQELDCKGKAEAAEEARKEAARRQAGEAEQKAKEDKKPRG</sequence>
<dbReference type="Pfam" id="PF13640">
    <property type="entry name" value="2OG-FeII_Oxy_3"/>
    <property type="match status" value="1"/>
</dbReference>
<gene>
    <name evidence="8" type="ORF">AMON00008_LOCUS15645</name>
</gene>
<reference evidence="8" key="1">
    <citation type="submission" date="2021-01" db="EMBL/GenBank/DDBJ databases">
        <authorList>
            <person name="Corre E."/>
            <person name="Pelletier E."/>
            <person name="Niang G."/>
            <person name="Scheremetjew M."/>
            <person name="Finn R."/>
            <person name="Kale V."/>
            <person name="Holt S."/>
            <person name="Cochrane G."/>
            <person name="Meng A."/>
            <person name="Brown T."/>
            <person name="Cohen L."/>
        </authorList>
    </citation>
    <scope>NUCLEOTIDE SEQUENCE</scope>
    <source>
        <strain evidence="8">CCMP3105</strain>
    </source>
</reference>
<keyword evidence="5" id="KW-0408">Iron</keyword>
<organism evidence="8">
    <name type="scientific">Alexandrium monilatum</name>
    <dbReference type="NCBI Taxonomy" id="311494"/>
    <lineage>
        <taxon>Eukaryota</taxon>
        <taxon>Sar</taxon>
        <taxon>Alveolata</taxon>
        <taxon>Dinophyceae</taxon>
        <taxon>Gonyaulacales</taxon>
        <taxon>Pyrocystaceae</taxon>
        <taxon>Alexandrium</taxon>
    </lineage>
</organism>
<dbReference type="GO" id="GO:0031418">
    <property type="term" value="F:L-ascorbic acid binding"/>
    <property type="evidence" value="ECO:0007669"/>
    <property type="project" value="InterPro"/>
</dbReference>